<feature type="region of interest" description="Disordered" evidence="1">
    <location>
        <begin position="1"/>
        <end position="36"/>
    </location>
</feature>
<name>A0A6A5JZU2_9PLEO</name>
<feature type="compositionally biased region" description="Low complexity" evidence="1">
    <location>
        <begin position="24"/>
        <end position="36"/>
    </location>
</feature>
<evidence type="ECO:0000313" key="3">
    <source>
        <dbReference type="Proteomes" id="UP000800040"/>
    </source>
</evidence>
<evidence type="ECO:0000256" key="1">
    <source>
        <dbReference type="SAM" id="MobiDB-lite"/>
    </source>
</evidence>
<protein>
    <submittedName>
        <fullName evidence="2">Uncharacterized protein</fullName>
    </submittedName>
</protein>
<dbReference type="AlphaFoldDB" id="A0A6A5JZU2"/>
<keyword evidence="3" id="KW-1185">Reference proteome</keyword>
<dbReference type="EMBL" id="ML975451">
    <property type="protein sequence ID" value="KAF1829320.1"/>
    <property type="molecule type" value="Genomic_DNA"/>
</dbReference>
<dbReference type="Proteomes" id="UP000800040">
    <property type="component" value="Unassembled WGS sequence"/>
</dbReference>
<organism evidence="2 3">
    <name type="scientific">Decorospora gaudefroyi</name>
    <dbReference type="NCBI Taxonomy" id="184978"/>
    <lineage>
        <taxon>Eukaryota</taxon>
        <taxon>Fungi</taxon>
        <taxon>Dikarya</taxon>
        <taxon>Ascomycota</taxon>
        <taxon>Pezizomycotina</taxon>
        <taxon>Dothideomycetes</taxon>
        <taxon>Pleosporomycetidae</taxon>
        <taxon>Pleosporales</taxon>
        <taxon>Pleosporineae</taxon>
        <taxon>Pleosporaceae</taxon>
        <taxon>Decorospora</taxon>
    </lineage>
</organism>
<gene>
    <name evidence="2" type="ORF">BDW02DRAFT_574087</name>
</gene>
<evidence type="ECO:0000313" key="2">
    <source>
        <dbReference type="EMBL" id="KAF1829320.1"/>
    </source>
</evidence>
<reference evidence="2" key="1">
    <citation type="submission" date="2020-01" db="EMBL/GenBank/DDBJ databases">
        <authorList>
            <consortium name="DOE Joint Genome Institute"/>
            <person name="Haridas S."/>
            <person name="Albert R."/>
            <person name="Binder M."/>
            <person name="Bloem J."/>
            <person name="Labutti K."/>
            <person name="Salamov A."/>
            <person name="Andreopoulos B."/>
            <person name="Baker S.E."/>
            <person name="Barry K."/>
            <person name="Bills G."/>
            <person name="Bluhm B.H."/>
            <person name="Cannon C."/>
            <person name="Castanera R."/>
            <person name="Culley D.E."/>
            <person name="Daum C."/>
            <person name="Ezra D."/>
            <person name="Gonzalez J.B."/>
            <person name="Henrissat B."/>
            <person name="Kuo A."/>
            <person name="Liang C."/>
            <person name="Lipzen A."/>
            <person name="Lutzoni F."/>
            <person name="Magnuson J."/>
            <person name="Mondo S."/>
            <person name="Nolan M."/>
            <person name="Ohm R."/>
            <person name="Pangilinan J."/>
            <person name="Park H.-J."/>
            <person name="Ramirez L."/>
            <person name="Alfaro M."/>
            <person name="Sun H."/>
            <person name="Tritt A."/>
            <person name="Yoshinaga Y."/>
            <person name="Zwiers L.-H."/>
            <person name="Turgeon B.G."/>
            <person name="Goodwin S.B."/>
            <person name="Spatafora J.W."/>
            <person name="Crous P.W."/>
            <person name="Grigoriev I.V."/>
        </authorList>
    </citation>
    <scope>NUCLEOTIDE SEQUENCE</scope>
    <source>
        <strain evidence="2">P77</strain>
    </source>
</reference>
<sequence>MTGETISSPRRLRHVPSPVPTFEASDSSTAQDTSSSIQERLQKRCLNIFHGLEVAAGETRKCLCKGALISGMRRVNRHAGVPTLSHKPLSKDKPLFLERTSVIAAETMRLYPFVGSAHRPQNLGSSTIPAVKCLRYSHPQQKHASVLLAGRQLSTRVVTASSAPRTVTQTWVQVPVPFLSARDTRH</sequence>
<proteinExistence type="predicted"/>
<accession>A0A6A5JZU2</accession>